<dbReference type="Pfam" id="PF00378">
    <property type="entry name" value="ECH_1"/>
    <property type="match status" value="1"/>
</dbReference>
<dbReference type="InterPro" id="IPR001753">
    <property type="entry name" value="Enoyl-CoA_hydra/iso"/>
</dbReference>
<protein>
    <submittedName>
        <fullName evidence="2">Enoyl-CoA hydratase-related protein</fullName>
    </submittedName>
</protein>
<proteinExistence type="inferred from homology"/>
<dbReference type="RefSeq" id="WP_311653888.1">
    <property type="nucleotide sequence ID" value="NZ_JAVRIB010000016.1"/>
</dbReference>
<dbReference type="Proteomes" id="UP001251857">
    <property type="component" value="Unassembled WGS sequence"/>
</dbReference>
<name>A0ABU3C364_9GAMM</name>
<dbReference type="PANTHER" id="PTHR42964:SF1">
    <property type="entry name" value="POLYKETIDE BIOSYNTHESIS ENOYL-COA HYDRATASE PKSH-RELATED"/>
    <property type="match status" value="1"/>
</dbReference>
<dbReference type="EMBL" id="JAVRIB010000016">
    <property type="protein sequence ID" value="MDT0635993.1"/>
    <property type="molecule type" value="Genomic_DNA"/>
</dbReference>
<dbReference type="InterPro" id="IPR029045">
    <property type="entry name" value="ClpP/crotonase-like_dom_sf"/>
</dbReference>
<reference evidence="2 3" key="1">
    <citation type="submission" date="2023-09" db="EMBL/GenBank/DDBJ databases">
        <authorList>
            <person name="Rey-Velasco X."/>
        </authorList>
    </citation>
    <scope>NUCLEOTIDE SEQUENCE [LARGE SCALE GENOMIC DNA]</scope>
    <source>
        <strain evidence="2 3">W335</strain>
    </source>
</reference>
<comment type="similarity">
    <text evidence="1">Belongs to the enoyl-CoA hydratase/isomerase family.</text>
</comment>
<keyword evidence="3" id="KW-1185">Reference proteome</keyword>
<organism evidence="2 3">
    <name type="scientific">Spectribacter hydrogenoxidans</name>
    <dbReference type="NCBI Taxonomy" id="3075608"/>
    <lineage>
        <taxon>Bacteria</taxon>
        <taxon>Pseudomonadati</taxon>
        <taxon>Pseudomonadota</taxon>
        <taxon>Gammaproteobacteria</taxon>
        <taxon>Salinisphaerales</taxon>
        <taxon>Salinisphaeraceae</taxon>
        <taxon>Spectribacter</taxon>
    </lineage>
</organism>
<dbReference type="InterPro" id="IPR014748">
    <property type="entry name" value="Enoyl-CoA_hydra_C"/>
</dbReference>
<dbReference type="InterPro" id="IPR051683">
    <property type="entry name" value="Enoyl-CoA_Hydratase/Isomerase"/>
</dbReference>
<dbReference type="SUPFAM" id="SSF52096">
    <property type="entry name" value="ClpP/crotonase"/>
    <property type="match status" value="1"/>
</dbReference>
<sequence>MQLPDYETLTLAADNGVLHATLNCPEARNAMNVAMVRELTELAGFANDQAAVRALVIRGAAGNFCAGGDIKDMARIRQADGSGDPAADYNRGFGTMLTALSRTRAAVVAVLEGAVLGGGFGLACISDVAIAHKDAKFGLPETGLGLPPAQIAPFVVARIGLTQARRLGVCGGRFDGEEARRLGLVHFCEPDDAALASRLDETLGQIRRCAPNANAITKALMLRVGNEELEPLLDDAARQFSECVRSDEGKEGTAAFIEKRLPGWAE</sequence>
<dbReference type="PANTHER" id="PTHR42964">
    <property type="entry name" value="ENOYL-COA HYDRATASE"/>
    <property type="match status" value="1"/>
</dbReference>
<evidence type="ECO:0000313" key="2">
    <source>
        <dbReference type="EMBL" id="MDT0635993.1"/>
    </source>
</evidence>
<accession>A0ABU3C364</accession>
<gene>
    <name evidence="2" type="ORF">RM532_13640</name>
</gene>
<dbReference type="Gene3D" id="3.90.226.10">
    <property type="entry name" value="2-enoyl-CoA Hydratase, Chain A, domain 1"/>
    <property type="match status" value="1"/>
</dbReference>
<dbReference type="CDD" id="cd06558">
    <property type="entry name" value="crotonase-like"/>
    <property type="match status" value="1"/>
</dbReference>
<comment type="caution">
    <text evidence="2">The sequence shown here is derived from an EMBL/GenBank/DDBJ whole genome shotgun (WGS) entry which is preliminary data.</text>
</comment>
<evidence type="ECO:0000313" key="3">
    <source>
        <dbReference type="Proteomes" id="UP001251857"/>
    </source>
</evidence>
<dbReference type="Gene3D" id="1.10.12.10">
    <property type="entry name" value="Lyase 2-enoyl-coa Hydratase, Chain A, domain 2"/>
    <property type="match status" value="1"/>
</dbReference>
<evidence type="ECO:0000256" key="1">
    <source>
        <dbReference type="ARBA" id="ARBA00005254"/>
    </source>
</evidence>